<evidence type="ECO:0000313" key="3">
    <source>
        <dbReference type="Proteomes" id="UP000717634"/>
    </source>
</evidence>
<gene>
    <name evidence="2" type="ORF">HBN54_000364</name>
</gene>
<dbReference type="RefSeq" id="WP_168671433.1">
    <property type="nucleotide sequence ID" value="NZ_JAAVTK010000001.1"/>
</dbReference>
<dbReference type="InterPro" id="IPR018958">
    <property type="entry name" value="Knr4/Smi1-like_dom"/>
</dbReference>
<dbReference type="EMBL" id="JAAVTK010000001">
    <property type="protein sequence ID" value="NKI87785.1"/>
    <property type="molecule type" value="Genomic_DNA"/>
</dbReference>
<sequence length="174" mass="19613">MPHSIKILSATLEVLADYWRDQGIIAVADKSWNLQAVARANGVTLPDDFVHLYNCSNGMRLNAELYQDFDKDYFYFLSAEELRTETRDLIVDSMRGIEKRSTSVTVFVDYMHCSWEYGFIPNPTGAGYLIGIIGDIKTFKVITSSLATFLSLYMEDAQVLYDHQVSATDSPGTV</sequence>
<keyword evidence="3" id="KW-1185">Reference proteome</keyword>
<protein>
    <recommendedName>
        <fullName evidence="1">Knr4/Smi1-like domain-containing protein</fullName>
    </recommendedName>
</protein>
<evidence type="ECO:0000313" key="2">
    <source>
        <dbReference type="EMBL" id="NKI87785.1"/>
    </source>
</evidence>
<dbReference type="Pfam" id="PF09346">
    <property type="entry name" value="SMI1_KNR4"/>
    <property type="match status" value="1"/>
</dbReference>
<organism evidence="2 3">
    <name type="scientific">Hymenobacter artigasi</name>
    <dbReference type="NCBI Taxonomy" id="2719616"/>
    <lineage>
        <taxon>Bacteria</taxon>
        <taxon>Pseudomonadati</taxon>
        <taxon>Bacteroidota</taxon>
        <taxon>Cytophagia</taxon>
        <taxon>Cytophagales</taxon>
        <taxon>Hymenobacteraceae</taxon>
        <taxon>Hymenobacter</taxon>
    </lineage>
</organism>
<reference evidence="2 3" key="1">
    <citation type="submission" date="2020-03" db="EMBL/GenBank/DDBJ databases">
        <title>Genomic Encyclopedia of Type Strains, Phase IV (KMG-V): Genome sequencing to study the core and pangenomes of soil and plant-associated prokaryotes.</title>
        <authorList>
            <person name="Whitman W."/>
        </authorList>
    </citation>
    <scope>NUCLEOTIDE SEQUENCE [LARGE SCALE GENOMIC DNA]</scope>
    <source>
        <strain evidence="2 3">1B</strain>
    </source>
</reference>
<evidence type="ECO:0000259" key="1">
    <source>
        <dbReference type="Pfam" id="PF09346"/>
    </source>
</evidence>
<proteinExistence type="predicted"/>
<name>A0ABX1HC65_9BACT</name>
<feature type="domain" description="Knr4/Smi1-like" evidence="1">
    <location>
        <begin position="33"/>
        <end position="151"/>
    </location>
</feature>
<comment type="caution">
    <text evidence="2">The sequence shown here is derived from an EMBL/GenBank/DDBJ whole genome shotgun (WGS) entry which is preliminary data.</text>
</comment>
<dbReference type="Proteomes" id="UP000717634">
    <property type="component" value="Unassembled WGS sequence"/>
</dbReference>
<accession>A0ABX1HC65</accession>